<evidence type="ECO:0008006" key="4">
    <source>
        <dbReference type="Google" id="ProtNLM"/>
    </source>
</evidence>
<dbReference type="HAMAP" id="MF_00984">
    <property type="entry name" value="SSB"/>
    <property type="match status" value="1"/>
</dbReference>
<dbReference type="PANTHER" id="PTHR10302">
    <property type="entry name" value="SINGLE-STRANDED DNA-BINDING PROTEIN"/>
    <property type="match status" value="1"/>
</dbReference>
<gene>
    <name evidence="3" type="ORF">METZ01_LOCUS12794</name>
</gene>
<dbReference type="Pfam" id="PF00436">
    <property type="entry name" value="SSB"/>
    <property type="match status" value="1"/>
</dbReference>
<organism evidence="3">
    <name type="scientific">marine metagenome</name>
    <dbReference type="NCBI Taxonomy" id="408172"/>
    <lineage>
        <taxon>unclassified sequences</taxon>
        <taxon>metagenomes</taxon>
        <taxon>ecological metagenomes</taxon>
    </lineage>
</organism>
<evidence type="ECO:0000256" key="2">
    <source>
        <dbReference type="SAM" id="MobiDB-lite"/>
    </source>
</evidence>
<protein>
    <recommendedName>
        <fullName evidence="4">Single-stranded DNA-binding protein</fullName>
    </recommendedName>
</protein>
<dbReference type="GO" id="GO:0009295">
    <property type="term" value="C:nucleoid"/>
    <property type="evidence" value="ECO:0007669"/>
    <property type="project" value="TreeGrafter"/>
</dbReference>
<reference evidence="3" key="1">
    <citation type="submission" date="2018-05" db="EMBL/GenBank/DDBJ databases">
        <authorList>
            <person name="Lanie J.A."/>
            <person name="Ng W.-L."/>
            <person name="Kazmierczak K.M."/>
            <person name="Andrzejewski T.M."/>
            <person name="Davidsen T.M."/>
            <person name="Wayne K.J."/>
            <person name="Tettelin H."/>
            <person name="Glass J.I."/>
            <person name="Rusch D."/>
            <person name="Podicherti R."/>
            <person name="Tsui H.-C.T."/>
            <person name="Winkler M.E."/>
        </authorList>
    </citation>
    <scope>NUCLEOTIDE SEQUENCE</scope>
</reference>
<dbReference type="InterPro" id="IPR011344">
    <property type="entry name" value="ssDNA-bd"/>
</dbReference>
<dbReference type="AlphaFoldDB" id="A0A381NZA8"/>
<keyword evidence="1" id="KW-0238">DNA-binding</keyword>
<dbReference type="CDD" id="cd04496">
    <property type="entry name" value="SSB_OBF"/>
    <property type="match status" value="1"/>
</dbReference>
<evidence type="ECO:0000256" key="1">
    <source>
        <dbReference type="ARBA" id="ARBA00023125"/>
    </source>
</evidence>
<dbReference type="PANTHER" id="PTHR10302:SF27">
    <property type="entry name" value="SINGLE-STRANDED DNA-BINDING PROTEIN"/>
    <property type="match status" value="1"/>
</dbReference>
<accession>A0A381NZA8</accession>
<dbReference type="InterPro" id="IPR012340">
    <property type="entry name" value="NA-bd_OB-fold"/>
</dbReference>
<dbReference type="PIRSF" id="PIRSF002070">
    <property type="entry name" value="SSB"/>
    <property type="match status" value="1"/>
</dbReference>
<evidence type="ECO:0000313" key="3">
    <source>
        <dbReference type="EMBL" id="SUZ59940.1"/>
    </source>
</evidence>
<dbReference type="EMBL" id="UINC01000710">
    <property type="protein sequence ID" value="SUZ59940.1"/>
    <property type="molecule type" value="Genomic_DNA"/>
</dbReference>
<dbReference type="Gene3D" id="2.40.50.140">
    <property type="entry name" value="Nucleic acid-binding proteins"/>
    <property type="match status" value="1"/>
</dbReference>
<proteinExistence type="inferred from homology"/>
<dbReference type="GO" id="GO:0003697">
    <property type="term" value="F:single-stranded DNA binding"/>
    <property type="evidence" value="ECO:0007669"/>
    <property type="project" value="InterPro"/>
</dbReference>
<dbReference type="InterPro" id="IPR000424">
    <property type="entry name" value="Primosome_PriB/ssb"/>
</dbReference>
<name>A0A381NZA8_9ZZZZ</name>
<dbReference type="NCBIfam" id="TIGR00621">
    <property type="entry name" value="ssb"/>
    <property type="match status" value="1"/>
</dbReference>
<dbReference type="SUPFAM" id="SSF50249">
    <property type="entry name" value="Nucleic acid-binding proteins"/>
    <property type="match status" value="1"/>
</dbReference>
<feature type="region of interest" description="Disordered" evidence="2">
    <location>
        <begin position="112"/>
        <end position="145"/>
    </location>
</feature>
<sequence length="145" mass="16045">MARSGINKVILVGNLGQDPEVKFTAGGAAVTTLSIATSDSWKDKDSGMDKERTEWHRVVLWRRLAEIAGEYLKKGSKVYIEGQLQTRKWEQEGQTRYTTEIIARDIQFLDSRGSANTSNQEGAGKSEEPAPDVPDSGIDDDDIPF</sequence>
<dbReference type="PROSITE" id="PS50935">
    <property type="entry name" value="SSB"/>
    <property type="match status" value="1"/>
</dbReference>
<dbReference type="GO" id="GO:0006260">
    <property type="term" value="P:DNA replication"/>
    <property type="evidence" value="ECO:0007669"/>
    <property type="project" value="InterPro"/>
</dbReference>